<evidence type="ECO:0000313" key="10">
    <source>
        <dbReference type="EMBL" id="HEN27539.1"/>
    </source>
</evidence>
<evidence type="ECO:0000256" key="1">
    <source>
        <dbReference type="ARBA" id="ARBA00001974"/>
    </source>
</evidence>
<dbReference type="Gene3D" id="2.40.110.10">
    <property type="entry name" value="Butyryl-CoA Dehydrogenase, subunit A, domain 2"/>
    <property type="match status" value="1"/>
</dbReference>
<evidence type="ECO:0000256" key="4">
    <source>
        <dbReference type="ARBA" id="ARBA00022827"/>
    </source>
</evidence>
<evidence type="ECO:0000259" key="7">
    <source>
        <dbReference type="Pfam" id="PF00441"/>
    </source>
</evidence>
<dbReference type="GO" id="GO:0050660">
    <property type="term" value="F:flavin adenine dinucleotide binding"/>
    <property type="evidence" value="ECO:0007669"/>
    <property type="project" value="InterPro"/>
</dbReference>
<dbReference type="AlphaFoldDB" id="A0A7C2PJX6"/>
<accession>A0A7C2PJX6</accession>
<dbReference type="InterPro" id="IPR013786">
    <property type="entry name" value="AcylCoA_DH/ox_N"/>
</dbReference>
<evidence type="ECO:0000256" key="5">
    <source>
        <dbReference type="ARBA" id="ARBA00023002"/>
    </source>
</evidence>
<keyword evidence="4 6" id="KW-0274">FAD</keyword>
<feature type="domain" description="Acyl-CoA dehydrogenase/oxidase N-terminal" evidence="9">
    <location>
        <begin position="7"/>
        <end position="116"/>
    </location>
</feature>
<dbReference type="PANTHER" id="PTHR43884:SF12">
    <property type="entry name" value="ISOVALERYL-COA DEHYDROGENASE, MITOCHONDRIAL-RELATED"/>
    <property type="match status" value="1"/>
</dbReference>
<organism evidence="10">
    <name type="scientific">candidate division WOR-3 bacterium</name>
    <dbReference type="NCBI Taxonomy" id="2052148"/>
    <lineage>
        <taxon>Bacteria</taxon>
        <taxon>Bacteria division WOR-3</taxon>
    </lineage>
</organism>
<comment type="caution">
    <text evidence="10">The sequence shown here is derived from an EMBL/GenBank/DDBJ whole genome shotgun (WGS) entry which is preliminary data.</text>
</comment>
<proteinExistence type="inferred from homology"/>
<dbReference type="Gene3D" id="1.10.540.10">
    <property type="entry name" value="Acyl-CoA dehydrogenase/oxidase, N-terminal domain"/>
    <property type="match status" value="1"/>
</dbReference>
<dbReference type="InterPro" id="IPR009075">
    <property type="entry name" value="AcylCo_DH/oxidase_C"/>
</dbReference>
<gene>
    <name evidence="10" type="ORF">ENQ77_02520</name>
</gene>
<evidence type="ECO:0000256" key="2">
    <source>
        <dbReference type="ARBA" id="ARBA00009347"/>
    </source>
</evidence>
<dbReference type="PANTHER" id="PTHR43884">
    <property type="entry name" value="ACYL-COA DEHYDROGENASE"/>
    <property type="match status" value="1"/>
</dbReference>
<dbReference type="InterPro" id="IPR006089">
    <property type="entry name" value="Acyl-CoA_DH_CS"/>
</dbReference>
<dbReference type="GO" id="GO:0003995">
    <property type="term" value="F:acyl-CoA dehydrogenase activity"/>
    <property type="evidence" value="ECO:0007669"/>
    <property type="project" value="InterPro"/>
</dbReference>
<dbReference type="InterPro" id="IPR006091">
    <property type="entry name" value="Acyl-CoA_Oxase/DH_mid-dom"/>
</dbReference>
<dbReference type="Pfam" id="PF00441">
    <property type="entry name" value="Acyl-CoA_dh_1"/>
    <property type="match status" value="1"/>
</dbReference>
<feature type="domain" description="Acyl-CoA oxidase/dehydrogenase middle" evidence="8">
    <location>
        <begin position="121"/>
        <end position="218"/>
    </location>
</feature>
<comment type="cofactor">
    <cofactor evidence="1 6">
        <name>FAD</name>
        <dbReference type="ChEBI" id="CHEBI:57692"/>
    </cofactor>
</comment>
<dbReference type="SUPFAM" id="SSF47203">
    <property type="entry name" value="Acyl-CoA dehydrogenase C-terminal domain-like"/>
    <property type="match status" value="1"/>
</dbReference>
<dbReference type="SUPFAM" id="SSF56645">
    <property type="entry name" value="Acyl-CoA dehydrogenase NM domain-like"/>
    <property type="match status" value="1"/>
</dbReference>
<keyword evidence="5 6" id="KW-0560">Oxidoreductase</keyword>
<dbReference type="Gene3D" id="1.20.140.10">
    <property type="entry name" value="Butyryl-CoA Dehydrogenase, subunit A, domain 3"/>
    <property type="match status" value="1"/>
</dbReference>
<reference evidence="10" key="1">
    <citation type="journal article" date="2020" name="mSystems">
        <title>Genome- and Community-Level Interaction Insights into Carbon Utilization and Element Cycling Functions of Hydrothermarchaeota in Hydrothermal Sediment.</title>
        <authorList>
            <person name="Zhou Z."/>
            <person name="Liu Y."/>
            <person name="Xu W."/>
            <person name="Pan J."/>
            <person name="Luo Z.H."/>
            <person name="Li M."/>
        </authorList>
    </citation>
    <scope>NUCLEOTIDE SEQUENCE [LARGE SCALE GENOMIC DNA]</scope>
    <source>
        <strain evidence="10">SpSt-34</strain>
    </source>
</reference>
<keyword evidence="3 6" id="KW-0285">Flavoprotein</keyword>
<dbReference type="FunFam" id="2.40.110.10:FF:000002">
    <property type="entry name" value="Acyl-CoA dehydrogenase fadE12"/>
    <property type="match status" value="1"/>
</dbReference>
<evidence type="ECO:0000259" key="8">
    <source>
        <dbReference type="Pfam" id="PF02770"/>
    </source>
</evidence>
<protein>
    <submittedName>
        <fullName evidence="10">Acyl-CoA dehydrogenase</fullName>
    </submittedName>
</protein>
<dbReference type="InterPro" id="IPR046373">
    <property type="entry name" value="Acyl-CoA_Oxase/DH_mid-dom_sf"/>
</dbReference>
<evidence type="ECO:0000256" key="3">
    <source>
        <dbReference type="ARBA" id="ARBA00022630"/>
    </source>
</evidence>
<dbReference type="EMBL" id="DSOL01000072">
    <property type="protein sequence ID" value="HEN27539.1"/>
    <property type="molecule type" value="Genomic_DNA"/>
</dbReference>
<dbReference type="Pfam" id="PF02771">
    <property type="entry name" value="Acyl-CoA_dh_N"/>
    <property type="match status" value="1"/>
</dbReference>
<evidence type="ECO:0000259" key="9">
    <source>
        <dbReference type="Pfam" id="PF02771"/>
    </source>
</evidence>
<sequence length="383" mass="43257">MDFRLTPLQEDIKKAAREFAEKEFPLYAQRCDQEETVPFEVLKKARELGFVGIFVPERYGGMGLGYLETALVMEEFWRMDPGIGSQIMCQCFGCEMLCLFGSEEQKEKYLRGVCEGGLISAVAVTEPDCGSDVLSVSTLAIKEGKGYRVNGRKMFISNGTIADFFVTFCLTNPEASSPKKRHSVLIIDSHLPGVQRNKLRGKLGIRAHDTAEVIFDNVWIPQENLIGEEGEGFRYFMEFFNRSRAYVAAQGVGIAQGALEMAIKHVKQRKAFGRLLCEFQMVQERLAEMATFTEAARNLVYKAAWKIDQGEIDVALISMAKWFAGEVGVKVVNEALQLHGGYGYFEDYPVSRFYRDAKIVEIYEGTKEIEKLIIARQLLKRGF</sequence>
<dbReference type="PIRSF" id="PIRSF016578">
    <property type="entry name" value="HsaA"/>
    <property type="match status" value="1"/>
</dbReference>
<dbReference type="FunFam" id="1.20.140.10:FF:000001">
    <property type="entry name" value="Acyl-CoA dehydrogenase"/>
    <property type="match status" value="1"/>
</dbReference>
<feature type="domain" description="Acyl-CoA dehydrogenase/oxidase C-terminal" evidence="7">
    <location>
        <begin position="230"/>
        <end position="379"/>
    </location>
</feature>
<comment type="similarity">
    <text evidence="2 6">Belongs to the acyl-CoA dehydrogenase family.</text>
</comment>
<dbReference type="InterPro" id="IPR037069">
    <property type="entry name" value="AcylCoA_DH/ox_N_sf"/>
</dbReference>
<dbReference type="PROSITE" id="PS00073">
    <property type="entry name" value="ACYL_COA_DH_2"/>
    <property type="match status" value="1"/>
</dbReference>
<evidence type="ECO:0000256" key="6">
    <source>
        <dbReference type="RuleBase" id="RU362125"/>
    </source>
</evidence>
<dbReference type="InterPro" id="IPR036250">
    <property type="entry name" value="AcylCo_DH-like_C"/>
</dbReference>
<dbReference type="Pfam" id="PF02770">
    <property type="entry name" value="Acyl-CoA_dh_M"/>
    <property type="match status" value="1"/>
</dbReference>
<name>A0A7C2PJX6_UNCW3</name>
<dbReference type="InterPro" id="IPR009100">
    <property type="entry name" value="AcylCoA_DH/oxidase_NM_dom_sf"/>
</dbReference>